<evidence type="ECO:0000259" key="13">
    <source>
        <dbReference type="PROSITE" id="PS51449"/>
    </source>
</evidence>
<dbReference type="FunFam" id="3.80.30.20:FF:000001">
    <property type="entry name" value="tRNA-2-methylthio-N(6)-dimethylallyladenosine synthase 2"/>
    <property type="match status" value="1"/>
</dbReference>
<feature type="binding site" evidence="11">
    <location>
        <position position="161"/>
    </location>
    <ligand>
        <name>[4Fe-4S] cluster</name>
        <dbReference type="ChEBI" id="CHEBI:49883"/>
        <label>2</label>
        <note>4Fe-4S-S-AdoMet</note>
    </ligand>
</feature>
<dbReference type="EC" id="2.8.4.3" evidence="10 11"/>
<evidence type="ECO:0000256" key="8">
    <source>
        <dbReference type="ARBA" id="ARBA00023004"/>
    </source>
</evidence>
<evidence type="ECO:0000256" key="9">
    <source>
        <dbReference type="ARBA" id="ARBA00023014"/>
    </source>
</evidence>
<dbReference type="SFLD" id="SFLDF00273">
    <property type="entry name" value="(dimethylallyl)adenosine_tRNA"/>
    <property type="match status" value="1"/>
</dbReference>
<gene>
    <name evidence="11 15" type="primary">miaB</name>
    <name evidence="15" type="ORF">J0B03_02110</name>
</gene>
<dbReference type="InterPro" id="IPR006638">
    <property type="entry name" value="Elp3/MiaA/NifB-like_rSAM"/>
</dbReference>
<comment type="similarity">
    <text evidence="11">Belongs to the methylthiotransferase family. MiaB subfamily.</text>
</comment>
<evidence type="ECO:0000256" key="7">
    <source>
        <dbReference type="ARBA" id="ARBA00022723"/>
    </source>
</evidence>
<feature type="binding site" evidence="11">
    <location>
        <position position="81"/>
    </location>
    <ligand>
        <name>[4Fe-4S] cluster</name>
        <dbReference type="ChEBI" id="CHEBI:49883"/>
        <label>1</label>
    </ligand>
</feature>
<evidence type="ECO:0000259" key="12">
    <source>
        <dbReference type="PROSITE" id="PS50926"/>
    </source>
</evidence>
<evidence type="ECO:0000259" key="14">
    <source>
        <dbReference type="PROSITE" id="PS51918"/>
    </source>
</evidence>
<evidence type="ECO:0000256" key="2">
    <source>
        <dbReference type="ARBA" id="ARBA00022485"/>
    </source>
</evidence>
<keyword evidence="6 11" id="KW-0819">tRNA processing</keyword>
<dbReference type="Pfam" id="PF04055">
    <property type="entry name" value="Radical_SAM"/>
    <property type="match status" value="1"/>
</dbReference>
<dbReference type="KEGG" id="alka:J0B03_02110"/>
<keyword evidence="4 11" id="KW-0808">Transferase</keyword>
<keyword evidence="5 11" id="KW-0949">S-adenosyl-L-methionine</keyword>
<dbReference type="PANTHER" id="PTHR43020:SF2">
    <property type="entry name" value="MITOCHONDRIAL TRNA METHYLTHIOTRANSFERASE CDK5RAP1"/>
    <property type="match status" value="1"/>
</dbReference>
<evidence type="ECO:0000256" key="3">
    <source>
        <dbReference type="ARBA" id="ARBA00022490"/>
    </source>
</evidence>
<dbReference type="Pfam" id="PF00919">
    <property type="entry name" value="UPF0004"/>
    <property type="match status" value="1"/>
</dbReference>
<evidence type="ECO:0000256" key="6">
    <source>
        <dbReference type="ARBA" id="ARBA00022694"/>
    </source>
</evidence>
<keyword evidence="9 11" id="KW-0411">Iron-sulfur</keyword>
<dbReference type="PROSITE" id="PS50926">
    <property type="entry name" value="TRAM"/>
    <property type="match status" value="1"/>
</dbReference>
<comment type="cofactor">
    <cofactor evidence="11">
        <name>[4Fe-4S] cluster</name>
        <dbReference type="ChEBI" id="CHEBI:49883"/>
    </cofactor>
    <text evidence="11">Binds 2 [4Fe-4S] clusters. One cluster is coordinated with 3 cysteines and an exchangeable S-adenosyl-L-methionine.</text>
</comment>
<feature type="domain" description="TRAM" evidence="12">
    <location>
        <begin position="376"/>
        <end position="439"/>
    </location>
</feature>
<feature type="binding site" evidence="11">
    <location>
        <position position="47"/>
    </location>
    <ligand>
        <name>[4Fe-4S] cluster</name>
        <dbReference type="ChEBI" id="CHEBI:49883"/>
        <label>1</label>
    </ligand>
</feature>
<feature type="binding site" evidence="11">
    <location>
        <position position="157"/>
    </location>
    <ligand>
        <name>[4Fe-4S] cluster</name>
        <dbReference type="ChEBI" id="CHEBI:49883"/>
        <label>2</label>
        <note>4Fe-4S-S-AdoMet</note>
    </ligand>
</feature>
<keyword evidence="3 11" id="KW-0963">Cytoplasm</keyword>
<dbReference type="InterPro" id="IPR020612">
    <property type="entry name" value="Methylthiotransferase_CS"/>
</dbReference>
<dbReference type="GO" id="GO:0051539">
    <property type="term" value="F:4 iron, 4 sulfur cluster binding"/>
    <property type="evidence" value="ECO:0007669"/>
    <property type="project" value="UniProtKB-UniRule"/>
</dbReference>
<dbReference type="NCBIfam" id="TIGR00089">
    <property type="entry name" value="MiaB/RimO family radical SAM methylthiotransferase"/>
    <property type="match status" value="1"/>
</dbReference>
<dbReference type="Pfam" id="PF01938">
    <property type="entry name" value="TRAM"/>
    <property type="match status" value="1"/>
</dbReference>
<evidence type="ECO:0000313" key="15">
    <source>
        <dbReference type="EMBL" id="QSX09633.1"/>
    </source>
</evidence>
<dbReference type="AlphaFoldDB" id="A0A974XJM5"/>
<keyword evidence="2 11" id="KW-0004">4Fe-4S</keyword>
<dbReference type="PROSITE" id="PS51918">
    <property type="entry name" value="RADICAL_SAM"/>
    <property type="match status" value="1"/>
</dbReference>
<feature type="binding site" evidence="11">
    <location>
        <position position="164"/>
    </location>
    <ligand>
        <name>[4Fe-4S] cluster</name>
        <dbReference type="ChEBI" id="CHEBI:49883"/>
        <label>2</label>
        <note>4Fe-4S-S-AdoMet</note>
    </ligand>
</feature>
<dbReference type="FunFam" id="3.40.50.12160:FF:000006">
    <property type="entry name" value="tRNA-2-methylthio-N(6)-dimethylallyladenosine synthase"/>
    <property type="match status" value="1"/>
</dbReference>
<dbReference type="PANTHER" id="PTHR43020">
    <property type="entry name" value="CDK5 REGULATORY SUBUNIT-ASSOCIATED PROTEIN 1"/>
    <property type="match status" value="1"/>
</dbReference>
<dbReference type="SMART" id="SM00729">
    <property type="entry name" value="Elp3"/>
    <property type="match status" value="1"/>
</dbReference>
<accession>A0A974XJM5</accession>
<dbReference type="InterPro" id="IPR006463">
    <property type="entry name" value="MiaB_methiolase"/>
</dbReference>
<comment type="subunit">
    <text evidence="11">Monomer.</text>
</comment>
<dbReference type="GO" id="GO:0046872">
    <property type="term" value="F:metal ion binding"/>
    <property type="evidence" value="ECO:0007669"/>
    <property type="project" value="UniProtKB-KW"/>
</dbReference>
<feature type="binding site" evidence="11">
    <location>
        <position position="11"/>
    </location>
    <ligand>
        <name>[4Fe-4S] cluster</name>
        <dbReference type="ChEBI" id="CHEBI:49883"/>
        <label>1</label>
    </ligand>
</feature>
<evidence type="ECO:0000256" key="1">
    <source>
        <dbReference type="ARBA" id="ARBA00003234"/>
    </source>
</evidence>
<dbReference type="EMBL" id="CP071444">
    <property type="protein sequence ID" value="QSX09633.1"/>
    <property type="molecule type" value="Genomic_DNA"/>
</dbReference>
<name>A0A974XJM5_9FIRM</name>
<dbReference type="Gene3D" id="3.80.30.20">
    <property type="entry name" value="tm_1862 like domain"/>
    <property type="match status" value="1"/>
</dbReference>
<dbReference type="SUPFAM" id="SSF102114">
    <property type="entry name" value="Radical SAM enzymes"/>
    <property type="match status" value="1"/>
</dbReference>
<keyword evidence="8 11" id="KW-0408">Iron</keyword>
<organism evidence="15 16">
    <name type="scientific">Alkalibacter rhizosphaerae</name>
    <dbReference type="NCBI Taxonomy" id="2815577"/>
    <lineage>
        <taxon>Bacteria</taxon>
        <taxon>Bacillati</taxon>
        <taxon>Bacillota</taxon>
        <taxon>Clostridia</taxon>
        <taxon>Eubacteriales</taxon>
        <taxon>Eubacteriaceae</taxon>
        <taxon>Alkalibacter</taxon>
    </lineage>
</organism>
<keyword evidence="16" id="KW-1185">Reference proteome</keyword>
<dbReference type="NCBIfam" id="TIGR01574">
    <property type="entry name" value="miaB-methiolase"/>
    <property type="match status" value="1"/>
</dbReference>
<evidence type="ECO:0000256" key="5">
    <source>
        <dbReference type="ARBA" id="ARBA00022691"/>
    </source>
</evidence>
<dbReference type="PROSITE" id="PS51449">
    <property type="entry name" value="MTTASE_N"/>
    <property type="match status" value="1"/>
</dbReference>
<dbReference type="CDD" id="cd01335">
    <property type="entry name" value="Radical_SAM"/>
    <property type="match status" value="1"/>
</dbReference>
<sequence length="439" mass="50264">MMKFKITTYGCQMNENDSEKISGMLKNLGHLPVVDEKEADLVILNTCSVRENANDKFFGHLGYFKRLKETNPKMVLCVCGCMMQQESVIMEVKSRHRHVDIIFGTHNIHEFPQLLDQHLEKEEMIVDVWKDGADIVENLPVDHRYPFKAYVSIMHGCNNFCSYCIVPYTRGRERSRKMESIILEVEALAANGCKEVTLLGQNVNSYGDSLEEPATFSELLTRLANVEGLERIRFMTSHPKDLSDDLIRVIAEEKKVCNHVHLPVQSGSSKVLREMNRKYTKEQYLQLVEKIRKEVPEVAITTDIIIGFPGETEDDFEETLDLMRLCSFDLAFTFLYSTRELTPASQREDQVPDDIKHQRMDRLLEVHHEISRAQNEKYLGKIVEVLVEGLSKNNPDRVSGRTETAKLVNFPGDESMVGQIVKVKITDAKTFSLDGTIIE</sequence>
<protein>
    <recommendedName>
        <fullName evidence="10 11">tRNA-2-methylthio-N(6)-dimethylallyladenosine synthase</fullName>
        <ecNumber evidence="10 11">2.8.4.3</ecNumber>
    </recommendedName>
    <alternativeName>
        <fullName evidence="11">(Dimethylallyl)adenosine tRNA methylthiotransferase MiaB</fullName>
    </alternativeName>
    <alternativeName>
        <fullName evidence="11">tRNA-i(6)A37 methylthiotransferase</fullName>
    </alternativeName>
</protein>
<feature type="domain" description="MTTase N-terminal" evidence="13">
    <location>
        <begin position="2"/>
        <end position="120"/>
    </location>
</feature>
<evidence type="ECO:0000256" key="4">
    <source>
        <dbReference type="ARBA" id="ARBA00022679"/>
    </source>
</evidence>
<comment type="function">
    <text evidence="1 11">Catalyzes the methylthiolation of N6-(dimethylallyl)adenosine (i(6)A), leading to the formation of 2-methylthio-N6-(dimethylallyl)adenosine (ms(2)i(6)A) at position 37 in tRNAs that read codons beginning with uridine.</text>
</comment>
<dbReference type="SFLD" id="SFLDG01082">
    <property type="entry name" value="B12-binding_domain_containing"/>
    <property type="match status" value="1"/>
</dbReference>
<evidence type="ECO:0000313" key="16">
    <source>
        <dbReference type="Proteomes" id="UP000663499"/>
    </source>
</evidence>
<dbReference type="Gene3D" id="3.40.50.12160">
    <property type="entry name" value="Methylthiotransferase, N-terminal domain"/>
    <property type="match status" value="1"/>
</dbReference>
<dbReference type="Proteomes" id="UP000663499">
    <property type="component" value="Chromosome"/>
</dbReference>
<dbReference type="InterPro" id="IPR002792">
    <property type="entry name" value="TRAM_dom"/>
</dbReference>
<dbReference type="InterPro" id="IPR007197">
    <property type="entry name" value="rSAM"/>
</dbReference>
<dbReference type="GO" id="GO:0005829">
    <property type="term" value="C:cytosol"/>
    <property type="evidence" value="ECO:0007669"/>
    <property type="project" value="TreeGrafter"/>
</dbReference>
<proteinExistence type="inferred from homology"/>
<dbReference type="PROSITE" id="PS01278">
    <property type="entry name" value="MTTASE_RADICAL"/>
    <property type="match status" value="1"/>
</dbReference>
<keyword evidence="7 11" id="KW-0479">Metal-binding</keyword>
<dbReference type="InterPro" id="IPR023404">
    <property type="entry name" value="rSAM_horseshoe"/>
</dbReference>
<dbReference type="GO" id="GO:0035597">
    <property type="term" value="F:tRNA-2-methylthio-N(6)-dimethylallyladenosine(37) synthase activity"/>
    <property type="evidence" value="ECO:0007669"/>
    <property type="project" value="UniProtKB-EC"/>
</dbReference>
<evidence type="ECO:0000256" key="11">
    <source>
        <dbReference type="HAMAP-Rule" id="MF_01864"/>
    </source>
</evidence>
<dbReference type="SFLD" id="SFLDS00029">
    <property type="entry name" value="Radical_SAM"/>
    <property type="match status" value="1"/>
</dbReference>
<feature type="domain" description="Radical SAM core" evidence="14">
    <location>
        <begin position="143"/>
        <end position="373"/>
    </location>
</feature>
<dbReference type="SFLD" id="SFLDG01061">
    <property type="entry name" value="methylthiotransferase"/>
    <property type="match status" value="1"/>
</dbReference>
<dbReference type="InterPro" id="IPR058240">
    <property type="entry name" value="rSAM_sf"/>
</dbReference>
<evidence type="ECO:0000256" key="10">
    <source>
        <dbReference type="ARBA" id="ARBA00033765"/>
    </source>
</evidence>
<dbReference type="InterPro" id="IPR013848">
    <property type="entry name" value="Methylthiotransferase_N"/>
</dbReference>
<dbReference type="HAMAP" id="MF_01864">
    <property type="entry name" value="tRNA_metthiotr_MiaB"/>
    <property type="match status" value="1"/>
</dbReference>
<dbReference type="InterPro" id="IPR005839">
    <property type="entry name" value="Methylthiotransferase"/>
</dbReference>
<comment type="subcellular location">
    <subcellularLocation>
        <location evidence="11">Cytoplasm</location>
    </subcellularLocation>
</comment>
<comment type="catalytic activity">
    <reaction evidence="11">
        <text>N(6)-dimethylallyladenosine(37) in tRNA + (sulfur carrier)-SH + AH2 + 2 S-adenosyl-L-methionine = 2-methylsulfanyl-N(6)-dimethylallyladenosine(37) in tRNA + (sulfur carrier)-H + 5'-deoxyadenosine + L-methionine + A + S-adenosyl-L-homocysteine + 2 H(+)</text>
        <dbReference type="Rhea" id="RHEA:37067"/>
        <dbReference type="Rhea" id="RHEA-COMP:10375"/>
        <dbReference type="Rhea" id="RHEA-COMP:10376"/>
        <dbReference type="Rhea" id="RHEA-COMP:14737"/>
        <dbReference type="Rhea" id="RHEA-COMP:14739"/>
        <dbReference type="ChEBI" id="CHEBI:13193"/>
        <dbReference type="ChEBI" id="CHEBI:15378"/>
        <dbReference type="ChEBI" id="CHEBI:17319"/>
        <dbReference type="ChEBI" id="CHEBI:17499"/>
        <dbReference type="ChEBI" id="CHEBI:29917"/>
        <dbReference type="ChEBI" id="CHEBI:57844"/>
        <dbReference type="ChEBI" id="CHEBI:57856"/>
        <dbReference type="ChEBI" id="CHEBI:59789"/>
        <dbReference type="ChEBI" id="CHEBI:64428"/>
        <dbReference type="ChEBI" id="CHEBI:74415"/>
        <dbReference type="ChEBI" id="CHEBI:74417"/>
        <dbReference type="EC" id="2.8.4.3"/>
    </reaction>
</comment>
<dbReference type="InterPro" id="IPR038135">
    <property type="entry name" value="Methylthiotransferase_N_sf"/>
</dbReference>
<reference evidence="15" key="1">
    <citation type="submission" date="2021-03" db="EMBL/GenBank/DDBJ databases">
        <title>Alkalibacter marinus sp. nov., isolated from tidal flat sediment.</title>
        <authorList>
            <person name="Namirimu T."/>
            <person name="Yang J.-A."/>
            <person name="Yang S.-H."/>
            <person name="Kim Y.-J."/>
            <person name="Kwon K.K."/>
        </authorList>
    </citation>
    <scope>NUCLEOTIDE SEQUENCE</scope>
    <source>
        <strain evidence="15">ES005</strain>
    </source>
</reference>